<keyword evidence="3" id="KW-1185">Reference proteome</keyword>
<feature type="region of interest" description="Disordered" evidence="1">
    <location>
        <begin position="26"/>
        <end position="57"/>
    </location>
</feature>
<gene>
    <name evidence="2" type="ORF">H920_19405</name>
</gene>
<accession>A0A091D8U0</accession>
<evidence type="ECO:0000313" key="3">
    <source>
        <dbReference type="Proteomes" id="UP000028990"/>
    </source>
</evidence>
<proteinExistence type="predicted"/>
<reference evidence="2 3" key="1">
    <citation type="submission" date="2013-11" db="EMBL/GenBank/DDBJ databases">
        <title>The Damaraland mole rat (Fukomys damarensis) genome and evolution of African mole rats.</title>
        <authorList>
            <person name="Gladyshev V.N."/>
            <person name="Fang X."/>
        </authorList>
    </citation>
    <scope>NUCLEOTIDE SEQUENCE [LARGE SCALE GENOMIC DNA]</scope>
    <source>
        <tissue evidence="2">Liver</tissue>
    </source>
</reference>
<protein>
    <submittedName>
        <fullName evidence="2">Uncharacterized protein</fullName>
    </submittedName>
</protein>
<evidence type="ECO:0000313" key="2">
    <source>
        <dbReference type="EMBL" id="KFO19211.1"/>
    </source>
</evidence>
<evidence type="ECO:0000256" key="1">
    <source>
        <dbReference type="SAM" id="MobiDB-lite"/>
    </source>
</evidence>
<feature type="compositionally biased region" description="Polar residues" evidence="1">
    <location>
        <begin position="31"/>
        <end position="45"/>
    </location>
</feature>
<dbReference type="Proteomes" id="UP000028990">
    <property type="component" value="Unassembled WGS sequence"/>
</dbReference>
<sequence length="189" mass="21470">MPPAQKNDQVVPEKASLELRSRLLRAEPRAKQSSGKISQIQTSNVVHRAAKDSSIKPHRVAAQEAKAMFSNRTIPKLRHTVTRKGICILLERRLREREHCLGQGVKTERNQQCGIGSLEAREVSKADSHRFLTEFQQRVARRQEQTWSEQNGATDIWVIKTAIIMIIPQCETSTTIYRHGKPKASKSLQ</sequence>
<dbReference type="EMBL" id="KN125162">
    <property type="protein sequence ID" value="KFO19211.1"/>
    <property type="molecule type" value="Genomic_DNA"/>
</dbReference>
<name>A0A091D8U0_FUKDA</name>
<dbReference type="AlphaFoldDB" id="A0A091D8U0"/>
<organism evidence="2 3">
    <name type="scientific">Fukomys damarensis</name>
    <name type="common">Damaraland mole rat</name>
    <name type="synonym">Cryptomys damarensis</name>
    <dbReference type="NCBI Taxonomy" id="885580"/>
    <lineage>
        <taxon>Eukaryota</taxon>
        <taxon>Metazoa</taxon>
        <taxon>Chordata</taxon>
        <taxon>Craniata</taxon>
        <taxon>Vertebrata</taxon>
        <taxon>Euteleostomi</taxon>
        <taxon>Mammalia</taxon>
        <taxon>Eutheria</taxon>
        <taxon>Euarchontoglires</taxon>
        <taxon>Glires</taxon>
        <taxon>Rodentia</taxon>
        <taxon>Hystricomorpha</taxon>
        <taxon>Bathyergidae</taxon>
        <taxon>Fukomys</taxon>
    </lineage>
</organism>